<feature type="transmembrane region" description="Helical" evidence="2">
    <location>
        <begin position="68"/>
        <end position="84"/>
    </location>
</feature>
<name>A0A226CX16_FOLCA</name>
<feature type="region of interest" description="Disordered" evidence="1">
    <location>
        <begin position="1"/>
        <end position="58"/>
    </location>
</feature>
<feature type="transmembrane region" description="Helical" evidence="2">
    <location>
        <begin position="187"/>
        <end position="208"/>
    </location>
</feature>
<keyword evidence="2" id="KW-1133">Transmembrane helix</keyword>
<dbReference type="Proteomes" id="UP000198287">
    <property type="component" value="Unassembled WGS sequence"/>
</dbReference>
<reference evidence="3 4" key="1">
    <citation type="submission" date="2015-12" db="EMBL/GenBank/DDBJ databases">
        <title>The genome of Folsomia candida.</title>
        <authorList>
            <person name="Faddeeva A."/>
            <person name="Derks M.F."/>
            <person name="Anvar Y."/>
            <person name="Smit S."/>
            <person name="Van Straalen N."/>
            <person name="Roelofs D."/>
        </authorList>
    </citation>
    <scope>NUCLEOTIDE SEQUENCE [LARGE SCALE GENOMIC DNA]</scope>
    <source>
        <strain evidence="3 4">VU population</strain>
        <tissue evidence="3">Whole body</tissue>
    </source>
</reference>
<gene>
    <name evidence="3" type="ORF">Fcan01_27736</name>
</gene>
<evidence type="ECO:0000313" key="4">
    <source>
        <dbReference type="Proteomes" id="UP000198287"/>
    </source>
</evidence>
<evidence type="ECO:0000256" key="2">
    <source>
        <dbReference type="SAM" id="Phobius"/>
    </source>
</evidence>
<feature type="transmembrane region" description="Helical" evidence="2">
    <location>
        <begin position="123"/>
        <end position="140"/>
    </location>
</feature>
<protein>
    <submittedName>
        <fullName evidence="3">Uncharacterized protein</fullName>
    </submittedName>
</protein>
<dbReference type="EMBL" id="LNIX01000056">
    <property type="protein sequence ID" value="OXA37519.1"/>
    <property type="molecule type" value="Genomic_DNA"/>
</dbReference>
<feature type="transmembrane region" description="Helical" evidence="2">
    <location>
        <begin position="90"/>
        <end position="111"/>
    </location>
</feature>
<keyword evidence="4" id="KW-1185">Reference proteome</keyword>
<feature type="compositionally biased region" description="Low complexity" evidence="1">
    <location>
        <begin position="41"/>
        <end position="56"/>
    </location>
</feature>
<comment type="caution">
    <text evidence="3">The sequence shown here is derived from an EMBL/GenBank/DDBJ whole genome shotgun (WGS) entry which is preliminary data.</text>
</comment>
<keyword evidence="2" id="KW-0472">Membrane</keyword>
<organism evidence="3 4">
    <name type="scientific">Folsomia candida</name>
    <name type="common">Springtail</name>
    <dbReference type="NCBI Taxonomy" id="158441"/>
    <lineage>
        <taxon>Eukaryota</taxon>
        <taxon>Metazoa</taxon>
        <taxon>Ecdysozoa</taxon>
        <taxon>Arthropoda</taxon>
        <taxon>Hexapoda</taxon>
        <taxon>Collembola</taxon>
        <taxon>Entomobryomorpha</taxon>
        <taxon>Isotomoidea</taxon>
        <taxon>Isotomidae</taxon>
        <taxon>Proisotominae</taxon>
        <taxon>Folsomia</taxon>
    </lineage>
</organism>
<accession>A0A226CX16</accession>
<sequence>MSAPHREPHHKKISASDREPHLRSTNRTSPRTTPANHHTTPRTGPPNQRTTPRTTPAKFKIQRTTPRTTPVWFAVWFGALFFRTNGNSNVVFFDAIYASANLSGVSFPLYFASNSLARKCQGFVFCVMFIILIGACWNYYLDKAQIQMINTCLEYESNILEGAEKPESSTQLKATIVFFHLLKHSYYMGPLAVLGLILFDLCTPPFILSMTTACSELRWTWRYMLIPPLETYIGFCFFYIGTAPLAYNFCAGIKLIPEWCPLLQIGVQYVVITMHGKIAMPVFLIFPVILMDTILNNMLIFTLASWVFNSSVKSVEKLDRTTLKYGRRSIIRRTLKSCGLLKIKFGSNSIDRRTPLVIQNLCLTQTMSMILIKEGRRSILP</sequence>
<evidence type="ECO:0000256" key="1">
    <source>
        <dbReference type="SAM" id="MobiDB-lite"/>
    </source>
</evidence>
<feature type="compositionally biased region" description="Low complexity" evidence="1">
    <location>
        <begin position="23"/>
        <end position="34"/>
    </location>
</feature>
<feature type="transmembrane region" description="Helical" evidence="2">
    <location>
        <begin position="229"/>
        <end position="247"/>
    </location>
</feature>
<proteinExistence type="predicted"/>
<keyword evidence="2" id="KW-0812">Transmembrane</keyword>
<dbReference type="AlphaFoldDB" id="A0A226CX16"/>
<evidence type="ECO:0000313" key="3">
    <source>
        <dbReference type="EMBL" id="OXA37519.1"/>
    </source>
</evidence>